<name>M0BK72_9EURY</name>
<evidence type="ECO:0000313" key="1">
    <source>
        <dbReference type="EMBL" id="ELZ10703.1"/>
    </source>
</evidence>
<dbReference type="Proteomes" id="UP000011560">
    <property type="component" value="Unassembled WGS sequence"/>
</dbReference>
<dbReference type="SUPFAM" id="SSF46785">
    <property type="entry name" value="Winged helix' DNA-binding domain"/>
    <property type="match status" value="1"/>
</dbReference>
<organism evidence="1 2">
    <name type="scientific">Halovivax asiaticus JCM 14624</name>
    <dbReference type="NCBI Taxonomy" id="1227490"/>
    <lineage>
        <taxon>Archaea</taxon>
        <taxon>Methanobacteriati</taxon>
        <taxon>Methanobacteriota</taxon>
        <taxon>Stenosarchaea group</taxon>
        <taxon>Halobacteria</taxon>
        <taxon>Halobacteriales</taxon>
        <taxon>Natrialbaceae</taxon>
        <taxon>Halovivax</taxon>
    </lineage>
</organism>
<sequence length="123" mass="13239">MQAPTRTPKTPYSTTTPDYDVAAVVSAFDDPACRQILEATSGEARSAKEIAETTDLALSTTYRKLDELEETGLLEEGLRLRRSGNHTAEYTACLDEFVLSVSPEDGVQLRIAEGESVDGVGAV</sequence>
<accession>M0BK72</accession>
<dbReference type="STRING" id="1227490.C479_07828"/>
<dbReference type="AlphaFoldDB" id="M0BK72"/>
<dbReference type="Pfam" id="PF12840">
    <property type="entry name" value="HTH_20"/>
    <property type="match status" value="1"/>
</dbReference>
<gene>
    <name evidence="1" type="ORF">C479_07828</name>
</gene>
<proteinExistence type="predicted"/>
<dbReference type="InterPro" id="IPR036388">
    <property type="entry name" value="WH-like_DNA-bd_sf"/>
</dbReference>
<evidence type="ECO:0000313" key="2">
    <source>
        <dbReference type="Proteomes" id="UP000011560"/>
    </source>
</evidence>
<dbReference type="InterPro" id="IPR036390">
    <property type="entry name" value="WH_DNA-bd_sf"/>
</dbReference>
<reference evidence="1 2" key="1">
    <citation type="journal article" date="2014" name="PLoS Genet.">
        <title>Phylogenetically driven sequencing of extremely halophilic archaea reveals strategies for static and dynamic osmo-response.</title>
        <authorList>
            <person name="Becker E.A."/>
            <person name="Seitzer P.M."/>
            <person name="Tritt A."/>
            <person name="Larsen D."/>
            <person name="Krusor M."/>
            <person name="Yao A.I."/>
            <person name="Wu D."/>
            <person name="Madern D."/>
            <person name="Eisen J.A."/>
            <person name="Darling A.E."/>
            <person name="Facciotti M.T."/>
        </authorList>
    </citation>
    <scope>NUCLEOTIDE SEQUENCE [LARGE SCALE GENOMIC DNA]</scope>
    <source>
        <strain evidence="1 2">JCM 14624</strain>
    </source>
</reference>
<comment type="caution">
    <text evidence="1">The sequence shown here is derived from an EMBL/GenBank/DDBJ whole genome shotgun (WGS) entry which is preliminary data.</text>
</comment>
<dbReference type="Gene3D" id="1.10.10.10">
    <property type="entry name" value="Winged helix-like DNA-binding domain superfamily/Winged helix DNA-binding domain"/>
    <property type="match status" value="1"/>
</dbReference>
<dbReference type="EMBL" id="AOIQ01000014">
    <property type="protein sequence ID" value="ELZ10703.1"/>
    <property type="molecule type" value="Genomic_DNA"/>
</dbReference>
<protein>
    <submittedName>
        <fullName evidence="1">IclR-like transcriptional regulator</fullName>
    </submittedName>
</protein>
<keyword evidence="2" id="KW-1185">Reference proteome</keyword>